<reference evidence="1" key="2">
    <citation type="submission" date="2023-04" db="EMBL/GenBank/DDBJ databases">
        <authorList>
            <person name="Bruccoleri R.E."/>
            <person name="Oakeley E.J."/>
            <person name="Faust A.-M."/>
            <person name="Dessus-Babus S."/>
            <person name="Altorfer M."/>
            <person name="Burckhardt D."/>
            <person name="Oertli M."/>
            <person name="Naumann U."/>
            <person name="Petersen F."/>
            <person name="Wong J."/>
        </authorList>
    </citation>
    <scope>NUCLEOTIDE SEQUENCE</scope>
    <source>
        <strain evidence="1">GSM-AAB239-AS_SAM_17_03QT</strain>
        <tissue evidence="1">Leaf</tissue>
    </source>
</reference>
<proteinExistence type="predicted"/>
<dbReference type="EMBL" id="JANAVB010014796">
    <property type="protein sequence ID" value="KAJ6834056.1"/>
    <property type="molecule type" value="Genomic_DNA"/>
</dbReference>
<dbReference type="Proteomes" id="UP001140949">
    <property type="component" value="Unassembled WGS sequence"/>
</dbReference>
<protein>
    <submittedName>
        <fullName evidence="1">Uncharacterized protein</fullName>
    </submittedName>
</protein>
<name>A0AAX6GZD3_IRIPA</name>
<comment type="caution">
    <text evidence="1">The sequence shown here is derived from an EMBL/GenBank/DDBJ whole genome shotgun (WGS) entry which is preliminary data.</text>
</comment>
<dbReference type="AlphaFoldDB" id="A0AAX6GZD3"/>
<accession>A0AAX6GZD3</accession>
<reference evidence="1" key="1">
    <citation type="journal article" date="2023" name="GigaByte">
        <title>Genome assembly of the bearded iris, Iris pallida Lam.</title>
        <authorList>
            <person name="Bruccoleri R.E."/>
            <person name="Oakeley E.J."/>
            <person name="Faust A.M.E."/>
            <person name="Altorfer M."/>
            <person name="Dessus-Babus S."/>
            <person name="Burckhardt D."/>
            <person name="Oertli M."/>
            <person name="Naumann U."/>
            <person name="Petersen F."/>
            <person name="Wong J."/>
        </authorList>
    </citation>
    <scope>NUCLEOTIDE SEQUENCE</scope>
    <source>
        <strain evidence="1">GSM-AAB239-AS_SAM_17_03QT</strain>
    </source>
</reference>
<evidence type="ECO:0000313" key="1">
    <source>
        <dbReference type="EMBL" id="KAJ6834056.1"/>
    </source>
</evidence>
<keyword evidence="2" id="KW-1185">Reference proteome</keyword>
<organism evidence="1 2">
    <name type="scientific">Iris pallida</name>
    <name type="common">Sweet iris</name>
    <dbReference type="NCBI Taxonomy" id="29817"/>
    <lineage>
        <taxon>Eukaryota</taxon>
        <taxon>Viridiplantae</taxon>
        <taxon>Streptophyta</taxon>
        <taxon>Embryophyta</taxon>
        <taxon>Tracheophyta</taxon>
        <taxon>Spermatophyta</taxon>
        <taxon>Magnoliopsida</taxon>
        <taxon>Liliopsida</taxon>
        <taxon>Asparagales</taxon>
        <taxon>Iridaceae</taxon>
        <taxon>Iridoideae</taxon>
        <taxon>Irideae</taxon>
        <taxon>Iris</taxon>
    </lineage>
</organism>
<sequence length="19" mass="2245">MVVTRRNQGIEWVSFVLPL</sequence>
<gene>
    <name evidence="1" type="ORF">M6B38_337540</name>
</gene>
<evidence type="ECO:0000313" key="2">
    <source>
        <dbReference type="Proteomes" id="UP001140949"/>
    </source>
</evidence>